<dbReference type="InterPro" id="IPR014519">
    <property type="entry name" value="UCP024492"/>
</dbReference>
<dbReference type="Proteomes" id="UP001519290">
    <property type="component" value="Unassembled WGS sequence"/>
</dbReference>
<evidence type="ECO:0000313" key="1">
    <source>
        <dbReference type="EMBL" id="MBP2380580.1"/>
    </source>
</evidence>
<keyword evidence="2" id="KW-1185">Reference proteome</keyword>
<dbReference type="EMBL" id="JAGIOD010000001">
    <property type="protein sequence ID" value="MBP2380580.1"/>
    <property type="molecule type" value="Genomic_DNA"/>
</dbReference>
<comment type="caution">
    <text evidence="1">The sequence shown here is derived from an EMBL/GenBank/DDBJ whole genome shotgun (WGS) entry which is preliminary data.</text>
</comment>
<accession>A0ABS4WWJ5</accession>
<dbReference type="InterPro" id="IPR007438">
    <property type="entry name" value="DUF488"/>
</dbReference>
<dbReference type="PANTHER" id="PTHR39337">
    <property type="entry name" value="BLR5642 PROTEIN"/>
    <property type="match status" value="1"/>
</dbReference>
<gene>
    <name evidence="1" type="ORF">JOF43_000537</name>
</gene>
<dbReference type="RefSeq" id="WP_209898714.1">
    <property type="nucleotide sequence ID" value="NZ_BAAAJW010000020.1"/>
</dbReference>
<evidence type="ECO:0000313" key="2">
    <source>
        <dbReference type="Proteomes" id="UP001519290"/>
    </source>
</evidence>
<dbReference type="PIRSF" id="PIRSF024492">
    <property type="entry name" value="UCP024492"/>
    <property type="match status" value="1"/>
</dbReference>
<proteinExistence type="predicted"/>
<reference evidence="1 2" key="1">
    <citation type="submission" date="2021-03" db="EMBL/GenBank/DDBJ databases">
        <title>Sequencing the genomes of 1000 actinobacteria strains.</title>
        <authorList>
            <person name="Klenk H.-P."/>
        </authorList>
    </citation>
    <scope>NUCLEOTIDE SEQUENCE [LARGE SCALE GENOMIC DNA]</scope>
    <source>
        <strain evidence="1 2">DSM 14566</strain>
    </source>
</reference>
<protein>
    <submittedName>
        <fullName evidence="1">Uncharacterized protein (DUF488 family)</fullName>
    </submittedName>
</protein>
<dbReference type="PANTHER" id="PTHR39337:SF1">
    <property type="entry name" value="BLR5642 PROTEIN"/>
    <property type="match status" value="1"/>
</dbReference>
<sequence>MTSPLLTVGHGRLDRAELADLLRGASIEQLVDVRRYPGSRANGAAAKGAVEEICTGAGIDYRWDERLGGRRRLTKDEDAASPDTWWRVAQFRAYAGWTRSEDFRAGIGELLEDVRRARTAVMCSESMWWRCHRRLIADVVLLDHAVPAQHLMPSGQLRPHLASPGARLDAAGQVVWDRGDQG</sequence>
<name>A0ABS4WWJ5_9MICO</name>
<organism evidence="1 2">
    <name type="scientific">Brachybacterium sacelli</name>
    <dbReference type="NCBI Taxonomy" id="173364"/>
    <lineage>
        <taxon>Bacteria</taxon>
        <taxon>Bacillati</taxon>
        <taxon>Actinomycetota</taxon>
        <taxon>Actinomycetes</taxon>
        <taxon>Micrococcales</taxon>
        <taxon>Dermabacteraceae</taxon>
        <taxon>Brachybacterium</taxon>
    </lineage>
</organism>
<dbReference type="Pfam" id="PF04343">
    <property type="entry name" value="DUF488"/>
    <property type="match status" value="1"/>
</dbReference>